<feature type="compositionally biased region" description="Low complexity" evidence="1">
    <location>
        <begin position="20"/>
        <end position="30"/>
    </location>
</feature>
<dbReference type="Proteomes" id="UP000001175">
    <property type="component" value="Chromosome"/>
</dbReference>
<dbReference type="EMBL" id="AP008231">
    <property type="protein sequence ID" value="BAD79695.1"/>
    <property type="molecule type" value="Genomic_DNA"/>
</dbReference>
<dbReference type="AlphaFoldDB" id="A0A0H3K6C0"/>
<evidence type="ECO:0000313" key="2">
    <source>
        <dbReference type="EMBL" id="BAD79695.1"/>
    </source>
</evidence>
<organism evidence="2 3">
    <name type="scientific">Synechococcus sp. (strain ATCC 27144 / PCC 6301 / SAUG 1402/1)</name>
    <name type="common">Anacystis nidulans</name>
    <dbReference type="NCBI Taxonomy" id="269084"/>
    <lineage>
        <taxon>Bacteria</taxon>
        <taxon>Bacillati</taxon>
        <taxon>Cyanobacteriota</taxon>
        <taxon>Cyanophyceae</taxon>
        <taxon>Synechococcales</taxon>
        <taxon>Synechococcaceae</taxon>
        <taxon>Synechococcus</taxon>
    </lineage>
</organism>
<accession>A0A0H3K6C0</accession>
<protein>
    <submittedName>
        <fullName evidence="2">Uncharacterized protein</fullName>
    </submittedName>
</protein>
<reference evidence="2 3" key="1">
    <citation type="journal article" date="2007" name="Photosyn. Res.">
        <title>Complete nucleotide sequence of the freshwater unicellular cyanobacterium Synechococcus elongatus PCC 6301 chromosome: gene content and organization.</title>
        <authorList>
            <person name="Sugita C."/>
            <person name="Ogata K."/>
            <person name="Shikata M."/>
            <person name="Jikuya H."/>
            <person name="Takano J."/>
            <person name="Furumichi M."/>
            <person name="Kanehisa M."/>
            <person name="Omata T."/>
            <person name="Sugiura M."/>
            <person name="Sugita M."/>
        </authorList>
    </citation>
    <scope>NUCLEOTIDE SEQUENCE [LARGE SCALE GENOMIC DNA]</scope>
    <source>
        <strain evidence="3">ATCC 27144 / PCC 6301 / SAUG 1402/1</strain>
    </source>
</reference>
<evidence type="ECO:0000313" key="3">
    <source>
        <dbReference type="Proteomes" id="UP000001175"/>
    </source>
</evidence>
<dbReference type="RefSeq" id="WP_011243815.1">
    <property type="nucleotide sequence ID" value="NC_006576.1"/>
</dbReference>
<name>A0A0H3K6C0_SYNP6</name>
<sequence>MSLGSQAFGQAFPSDNFPEQPQAAASPQPARADKVDQQVVAVRRALGEHLVLGGFLTNLQLQAALQDQFCSVNQTAKRLGEILVSYGWVSGKVIDFFLRYRSHHLIQPGKQLGDYLLELGLVSHADLDKALRLQKTSYLGQPLGQILVKFGLVKKQTIDYLVDSIIKPELALLSQSWTGPEGTSNPYKSKPNPLADEEVYFDELTTFSEAFSPFKKRQ</sequence>
<dbReference type="GeneID" id="72431506"/>
<dbReference type="KEGG" id="syc:syc1505_d"/>
<proteinExistence type="predicted"/>
<dbReference type="SUPFAM" id="SSF160246">
    <property type="entry name" value="EspE N-terminal domain-like"/>
    <property type="match status" value="1"/>
</dbReference>
<dbReference type="eggNOG" id="COG1922">
    <property type="taxonomic scope" value="Bacteria"/>
</dbReference>
<gene>
    <name evidence="2" type="ordered locus">syc1505_d</name>
</gene>
<dbReference type="InterPro" id="IPR037257">
    <property type="entry name" value="T2SS_E_N_sf"/>
</dbReference>
<evidence type="ECO:0000256" key="1">
    <source>
        <dbReference type="SAM" id="MobiDB-lite"/>
    </source>
</evidence>
<feature type="region of interest" description="Disordered" evidence="1">
    <location>
        <begin position="13"/>
        <end position="32"/>
    </location>
</feature>